<evidence type="ECO:0000313" key="3">
    <source>
        <dbReference type="Proteomes" id="UP000664859"/>
    </source>
</evidence>
<reference evidence="2" key="1">
    <citation type="submission" date="2021-02" db="EMBL/GenBank/DDBJ databases">
        <title>First Annotated Genome of the Yellow-green Alga Tribonema minus.</title>
        <authorList>
            <person name="Mahan K.M."/>
        </authorList>
    </citation>
    <scope>NUCLEOTIDE SEQUENCE</scope>
    <source>
        <strain evidence="2">UTEX B ZZ1240</strain>
    </source>
</reference>
<name>A0A835Z5A2_9STRA</name>
<feature type="compositionally biased region" description="Basic and acidic residues" evidence="1">
    <location>
        <begin position="7"/>
        <end position="16"/>
    </location>
</feature>
<dbReference type="Proteomes" id="UP000664859">
    <property type="component" value="Unassembled WGS sequence"/>
</dbReference>
<evidence type="ECO:0000313" key="2">
    <source>
        <dbReference type="EMBL" id="KAG5187491.1"/>
    </source>
</evidence>
<accession>A0A835Z5A2</accession>
<protein>
    <submittedName>
        <fullName evidence="2">Uncharacterized protein</fullName>
    </submittedName>
</protein>
<dbReference type="AlphaFoldDB" id="A0A835Z5A2"/>
<comment type="caution">
    <text evidence="2">The sequence shown here is derived from an EMBL/GenBank/DDBJ whole genome shotgun (WGS) entry which is preliminary data.</text>
</comment>
<gene>
    <name evidence="2" type="ORF">JKP88DRAFT_243991</name>
</gene>
<keyword evidence="3" id="KW-1185">Reference proteome</keyword>
<feature type="region of interest" description="Disordered" evidence="1">
    <location>
        <begin position="1"/>
        <end position="29"/>
    </location>
</feature>
<organism evidence="2 3">
    <name type="scientific">Tribonema minus</name>
    <dbReference type="NCBI Taxonomy" id="303371"/>
    <lineage>
        <taxon>Eukaryota</taxon>
        <taxon>Sar</taxon>
        <taxon>Stramenopiles</taxon>
        <taxon>Ochrophyta</taxon>
        <taxon>PX clade</taxon>
        <taxon>Xanthophyceae</taxon>
        <taxon>Tribonematales</taxon>
        <taxon>Tribonemataceae</taxon>
        <taxon>Tribonema</taxon>
    </lineage>
</organism>
<proteinExistence type="predicted"/>
<dbReference type="EMBL" id="JAFCMP010000090">
    <property type="protein sequence ID" value="KAG5187491.1"/>
    <property type="molecule type" value="Genomic_DNA"/>
</dbReference>
<sequence>MTKAPRKTAEQLREQSRLCSKSKKPDMLASDKGKKLTLVKMKKVYTSWGYELDEDDNKQQQFIQKQGKCMSQCKMLKADGTVTPAYNNIQSGHTRPANTSAKDIEARKAAGNAKRSASKIARSDCQMHHLEKDTFGALLDVTGLRDVLEHAWSPDGVNVDVALKAQEMAAGTYAACQLKASDTTDGGRFNFNLSKIDMETKYKGQLIIAIGFKRVNGKISITQVFVLSDPKDMPGQSLQPMVDPERVDACAHLRIRMDGDEQFKVCKNRILEGVLKVPHHTLDNTQFSLEVNRNVSKNHQTELIGFQYVKDALLTNTTMTFPSDKNKTVDFTFQQGEISLGISAKTASLHHKKPGGSHSGFTFKRSAAPDHQKCDWVLVVYLDEARKLVEGFSVIRGSAVYTKANKGKTFHWNKKGCKKGVDYTIEKHPASDLPRLVDLMFQERGGEQTTL</sequence>
<evidence type="ECO:0000256" key="1">
    <source>
        <dbReference type="SAM" id="MobiDB-lite"/>
    </source>
</evidence>